<proteinExistence type="predicted"/>
<accession>A0A8S5NJP0</accession>
<evidence type="ECO:0000313" key="1">
    <source>
        <dbReference type="EMBL" id="DAD95021.1"/>
    </source>
</evidence>
<protein>
    <submittedName>
        <fullName evidence="1">Uncharacterized protein</fullName>
    </submittedName>
</protein>
<organism evidence="1">
    <name type="scientific">Siphoviridae sp. ctGfF74</name>
    <dbReference type="NCBI Taxonomy" id="2826223"/>
    <lineage>
        <taxon>Viruses</taxon>
        <taxon>Duplodnaviria</taxon>
        <taxon>Heunggongvirae</taxon>
        <taxon>Uroviricota</taxon>
        <taxon>Caudoviricetes</taxon>
    </lineage>
</organism>
<name>A0A8S5NJP0_9CAUD</name>
<reference evidence="1" key="1">
    <citation type="journal article" date="2021" name="Proc. Natl. Acad. Sci. U.S.A.">
        <title>A Catalog of Tens of Thousands of Viruses from Human Metagenomes Reveals Hidden Associations with Chronic Diseases.</title>
        <authorList>
            <person name="Tisza M.J."/>
            <person name="Buck C.B."/>
        </authorList>
    </citation>
    <scope>NUCLEOTIDE SEQUENCE</scope>
    <source>
        <strain evidence="1">CtGfF74</strain>
    </source>
</reference>
<sequence>MSYIPEPITRIDKYLAYIAGNMDVALPDHPITRKEHYLAAWAEKSGFEDVDVAGDPPLTLENGIGKPLKGLRIYGNSTQVTTTGAQLWDEDNALPGWITSTDGGIASATAVGNELYNTYHVVMSLNICYTYSATVPDSQTKQSLWIAIGCYDKDKVFLSRVVFEENNATGVQKRSGLLILPNGTKYIRISWTKYADGVLMINEGSTHLPWEPYTGGKPSPSPDYPQEIESVGQDGEIGVEVYGGNLFNARTAINGKVVDKHTGSMLSNSRYACSDYIAIPCNAVSLYQNGGTKNQRAFYDSDKNFIAAEVSVNPVTVPKNAKYIRITSDIDKQDMNNIMLSISSTALPYEPYHAPQSMSISAPNGLPGIPVSSGGNYTDADGQQWVCDEVDFARGVYVQRVYKSKLADLYSYFDGSGSYSCTIYDMSQLQTSVLCNIAKYEFNYNGNGCYIYNNTIVFGTRFCSKFATYDDFKNMLQEKSAIAYTVLATPIETPLASDQLAAYKALHTYKGTTIIDNDAGAYMSVKYEKMK</sequence>
<dbReference type="EMBL" id="BK015188">
    <property type="protein sequence ID" value="DAD95021.1"/>
    <property type="molecule type" value="Genomic_DNA"/>
</dbReference>